<feature type="chain" id="PRO_5034019320" evidence="7">
    <location>
        <begin position="32"/>
        <end position="179"/>
    </location>
</feature>
<sequence>MRGIPLSDSIGKMMSCKLVLVLTLWTVSTEAFPKGAQRKKCHLSKYKSLPPRELETFKNVKDRFEDIVLLSNRKCDTKIFHRNWEVKELSVHDRVILVENELDFTINVLENVEDPSLSKLLSRPLEILTQIRGDLRDCVRSAPLRLVVKLSSVSRVKGCRFSVKLLHKCSSQPETSQAI</sequence>
<dbReference type="InterPro" id="IPR038326">
    <property type="entry name" value="IFN-lambda_sf"/>
</dbReference>
<evidence type="ECO:0000256" key="3">
    <source>
        <dbReference type="ARBA" id="ARBA00022514"/>
    </source>
</evidence>
<dbReference type="OMA" id="RAESTEC"/>
<dbReference type="Gene3D" id="1.20.1250.60">
    <property type="entry name" value="Interferon lambda"/>
    <property type="match status" value="1"/>
</dbReference>
<evidence type="ECO:0000256" key="1">
    <source>
        <dbReference type="ARBA" id="ARBA00004613"/>
    </source>
</evidence>
<organism evidence="8 9">
    <name type="scientific">Chrysemys picta bellii</name>
    <name type="common">Western painted turtle</name>
    <name type="synonym">Emys bellii</name>
    <dbReference type="NCBI Taxonomy" id="8478"/>
    <lineage>
        <taxon>Eukaryota</taxon>
        <taxon>Metazoa</taxon>
        <taxon>Chordata</taxon>
        <taxon>Craniata</taxon>
        <taxon>Vertebrata</taxon>
        <taxon>Euteleostomi</taxon>
        <taxon>Archelosauria</taxon>
        <taxon>Testudinata</taxon>
        <taxon>Testudines</taxon>
        <taxon>Cryptodira</taxon>
        <taxon>Durocryptodira</taxon>
        <taxon>Testudinoidea</taxon>
        <taxon>Emydidae</taxon>
        <taxon>Chrysemys</taxon>
    </lineage>
</organism>
<evidence type="ECO:0000256" key="2">
    <source>
        <dbReference type="ARBA" id="ARBA00008717"/>
    </source>
</evidence>
<dbReference type="InterPro" id="IPR029177">
    <property type="entry name" value="INF_lambda"/>
</dbReference>
<dbReference type="GO" id="GO:0007259">
    <property type="term" value="P:cell surface receptor signaling pathway via JAK-STAT"/>
    <property type="evidence" value="ECO:0007669"/>
    <property type="project" value="InterPro"/>
</dbReference>
<dbReference type="PANTHER" id="PTHR31943:SF1">
    <property type="entry name" value="INTERFERON LAMBDA-2-RELATED"/>
    <property type="match status" value="1"/>
</dbReference>
<keyword evidence="4" id="KW-0964">Secreted</keyword>
<dbReference type="GO" id="GO:0005615">
    <property type="term" value="C:extracellular space"/>
    <property type="evidence" value="ECO:0007669"/>
    <property type="project" value="UniProtKB-KW"/>
</dbReference>
<feature type="signal peptide" evidence="7">
    <location>
        <begin position="1"/>
        <end position="31"/>
    </location>
</feature>
<dbReference type="GeneTree" id="ENSGT00390000014310"/>
<reference evidence="8" key="2">
    <citation type="submission" date="2025-09" db="UniProtKB">
        <authorList>
            <consortium name="Ensembl"/>
        </authorList>
    </citation>
    <scope>IDENTIFICATION</scope>
</reference>
<comment type="subcellular location">
    <subcellularLocation>
        <location evidence="1">Secreted</location>
    </subcellularLocation>
</comment>
<evidence type="ECO:0000313" key="9">
    <source>
        <dbReference type="Proteomes" id="UP000694380"/>
    </source>
</evidence>
<keyword evidence="5 7" id="KW-0732">Signal</keyword>
<keyword evidence="6" id="KW-0051">Antiviral defense</keyword>
<reference evidence="8" key="1">
    <citation type="submission" date="2025-08" db="UniProtKB">
        <authorList>
            <consortium name="Ensembl"/>
        </authorList>
    </citation>
    <scope>IDENTIFICATION</scope>
</reference>
<evidence type="ECO:0000256" key="6">
    <source>
        <dbReference type="ARBA" id="ARBA00023118"/>
    </source>
</evidence>
<dbReference type="GO" id="GO:0051607">
    <property type="term" value="P:defense response to virus"/>
    <property type="evidence" value="ECO:0007669"/>
    <property type="project" value="UniProtKB-KW"/>
</dbReference>
<evidence type="ECO:0000256" key="7">
    <source>
        <dbReference type="SAM" id="SignalP"/>
    </source>
</evidence>
<evidence type="ECO:0000313" key="8">
    <source>
        <dbReference type="Ensembl" id="ENSCPBP00000003542.1"/>
    </source>
</evidence>
<keyword evidence="9" id="KW-1185">Reference proteome</keyword>
<proteinExistence type="inferred from homology"/>
<dbReference type="GO" id="GO:0045087">
    <property type="term" value="P:innate immune response"/>
    <property type="evidence" value="ECO:0007669"/>
    <property type="project" value="TreeGrafter"/>
</dbReference>
<dbReference type="Proteomes" id="UP000694380">
    <property type="component" value="Unplaced"/>
</dbReference>
<keyword evidence="3" id="KW-0202">Cytokine</keyword>
<dbReference type="PANTHER" id="PTHR31943">
    <property type="entry name" value="INTERLEUKIN-28 AND 29"/>
    <property type="match status" value="1"/>
</dbReference>
<dbReference type="GO" id="GO:0050778">
    <property type="term" value="P:positive regulation of immune response"/>
    <property type="evidence" value="ECO:0007669"/>
    <property type="project" value="InterPro"/>
</dbReference>
<dbReference type="Ensembl" id="ENSCPBT00000004322.1">
    <property type="protein sequence ID" value="ENSCPBP00000003542.1"/>
    <property type="gene ID" value="ENSCPBG00000002877.1"/>
</dbReference>
<accession>A0A8C3F610</accession>
<dbReference type="AlphaFoldDB" id="A0A8C3F610"/>
<protein>
    <submittedName>
        <fullName evidence="8">Uncharacterized protein</fullName>
    </submittedName>
</protein>
<dbReference type="Pfam" id="PF15177">
    <property type="entry name" value="IL28A"/>
    <property type="match status" value="1"/>
</dbReference>
<evidence type="ECO:0000256" key="4">
    <source>
        <dbReference type="ARBA" id="ARBA00022525"/>
    </source>
</evidence>
<evidence type="ECO:0000256" key="5">
    <source>
        <dbReference type="ARBA" id="ARBA00022729"/>
    </source>
</evidence>
<comment type="similarity">
    <text evidence="2">Belongs to the lambda interferon family.</text>
</comment>
<name>A0A8C3F610_CHRPI</name>
<dbReference type="GO" id="GO:0005125">
    <property type="term" value="F:cytokine activity"/>
    <property type="evidence" value="ECO:0007669"/>
    <property type="project" value="UniProtKB-KW"/>
</dbReference>